<dbReference type="Pfam" id="PF21982">
    <property type="entry name" value="RecX_HTH1"/>
    <property type="match status" value="1"/>
</dbReference>
<feature type="domain" description="RecX first three-helical" evidence="9">
    <location>
        <begin position="61"/>
        <end position="100"/>
    </location>
</feature>
<dbReference type="GO" id="GO:0006282">
    <property type="term" value="P:regulation of DNA repair"/>
    <property type="evidence" value="ECO:0007669"/>
    <property type="project" value="UniProtKB-UniRule"/>
</dbReference>
<keyword evidence="11" id="KW-1185">Reference proteome</keyword>
<feature type="domain" description="RecX third three-helical" evidence="8">
    <location>
        <begin position="213"/>
        <end position="256"/>
    </location>
</feature>
<dbReference type="AlphaFoldDB" id="A0A0F4KS53"/>
<dbReference type="Gene3D" id="1.10.10.10">
    <property type="entry name" value="Winged helix-like DNA-binding domain superfamily/Winged helix DNA-binding domain"/>
    <property type="match status" value="4"/>
</dbReference>
<sequence length="260" mass="29962">MAKITKISTQKRKGRYNIFLDGHYAWAVTEDVLIKYHLAKGQELDPAIIQQIQETEQYFQAYNQALNYLSYQLRSVAEIREHLQTLEYDNALIQQVIAQLSQQQYLNDQQYADSFVRTAIKISLDGPGKITRKLQRKKVAAVQIQQSLTLFTPALMEQNAVKLAQKVQKQAHNQSYQAVLQKIKKRLQTAGYPATVVTQALAQLDLQPDLKHEQQLLAQTGQKLWRRYQKQTNGRQKLYAALARRGFNSGEISNFLQELN</sequence>
<dbReference type="InterPro" id="IPR036388">
    <property type="entry name" value="WH-like_DNA-bd_sf"/>
</dbReference>
<proteinExistence type="inferred from homology"/>
<evidence type="ECO:0000259" key="7">
    <source>
        <dbReference type="Pfam" id="PF02631"/>
    </source>
</evidence>
<protein>
    <recommendedName>
        <fullName evidence="4 6">Regulatory protein RecX</fullName>
    </recommendedName>
</protein>
<dbReference type="InterPro" id="IPR003783">
    <property type="entry name" value="Regulatory_RecX"/>
</dbReference>
<evidence type="ECO:0000256" key="4">
    <source>
        <dbReference type="ARBA" id="ARBA00018111"/>
    </source>
</evidence>
<evidence type="ECO:0000256" key="2">
    <source>
        <dbReference type="ARBA" id="ARBA00004496"/>
    </source>
</evidence>
<dbReference type="STRING" id="1218508.JG29_12400"/>
<dbReference type="InterPro" id="IPR053924">
    <property type="entry name" value="RecX_HTH_2nd"/>
</dbReference>
<evidence type="ECO:0000313" key="11">
    <source>
        <dbReference type="Proteomes" id="UP000033695"/>
    </source>
</evidence>
<dbReference type="PANTHER" id="PTHR33602:SF1">
    <property type="entry name" value="REGULATORY PROTEIN RECX FAMILY PROTEIN"/>
    <property type="match status" value="1"/>
</dbReference>
<evidence type="ECO:0000256" key="5">
    <source>
        <dbReference type="ARBA" id="ARBA00022490"/>
    </source>
</evidence>
<dbReference type="GO" id="GO:0005737">
    <property type="term" value="C:cytoplasm"/>
    <property type="evidence" value="ECO:0007669"/>
    <property type="project" value="UniProtKB-SubCell"/>
</dbReference>
<gene>
    <name evidence="6 10" type="primary">recX</name>
    <name evidence="10" type="ORF">JG29_12400</name>
</gene>
<dbReference type="PANTHER" id="PTHR33602">
    <property type="entry name" value="REGULATORY PROTEIN RECX FAMILY PROTEIN"/>
    <property type="match status" value="1"/>
</dbReference>
<keyword evidence="5 6" id="KW-0963">Cytoplasm</keyword>
<accession>A0A0F4KS53</accession>
<dbReference type="Pfam" id="PF02631">
    <property type="entry name" value="RecX_HTH2"/>
    <property type="match status" value="1"/>
</dbReference>
<dbReference type="HAMAP" id="MF_01114">
    <property type="entry name" value="RecX"/>
    <property type="match status" value="1"/>
</dbReference>
<dbReference type="EMBL" id="JXBZ01000008">
    <property type="protein sequence ID" value="KJY48829.1"/>
    <property type="molecule type" value="Genomic_DNA"/>
</dbReference>
<name>A0A0F4KS53_9LACO</name>
<dbReference type="Proteomes" id="UP000033695">
    <property type="component" value="Unassembled WGS sequence"/>
</dbReference>
<comment type="subcellular location">
    <subcellularLocation>
        <location evidence="2 6">Cytoplasm</location>
    </subcellularLocation>
</comment>
<dbReference type="RefSeq" id="WP_045923082.1">
    <property type="nucleotide sequence ID" value="NZ_JBHTHW010000008.1"/>
</dbReference>
<reference evidence="10 11" key="1">
    <citation type="submission" date="2014-12" db="EMBL/GenBank/DDBJ databases">
        <title>Comparative genomics of the lactic acid bacteria isolated from the honey bee gut.</title>
        <authorList>
            <person name="Ellegaard K.M."/>
            <person name="Tamarit D."/>
            <person name="Javelind E."/>
            <person name="Olofsson T."/>
            <person name="Andersson S.G."/>
            <person name="Vasquez A."/>
        </authorList>
    </citation>
    <scope>NUCLEOTIDE SEQUENCE [LARGE SCALE GENOMIC DNA]</scope>
    <source>
        <strain evidence="10 11">Hon2</strain>
    </source>
</reference>
<evidence type="ECO:0000259" key="8">
    <source>
        <dbReference type="Pfam" id="PF21981"/>
    </source>
</evidence>
<evidence type="ECO:0000256" key="6">
    <source>
        <dbReference type="HAMAP-Rule" id="MF_01114"/>
    </source>
</evidence>
<evidence type="ECO:0000313" key="10">
    <source>
        <dbReference type="EMBL" id="KJY48829.1"/>
    </source>
</evidence>
<dbReference type="InterPro" id="IPR053925">
    <property type="entry name" value="RecX_HTH_3rd"/>
</dbReference>
<comment type="caution">
    <text evidence="10">The sequence shown here is derived from an EMBL/GenBank/DDBJ whole genome shotgun (WGS) entry which is preliminary data.</text>
</comment>
<dbReference type="NCBIfam" id="NF010733">
    <property type="entry name" value="PRK14135.1"/>
    <property type="match status" value="1"/>
</dbReference>
<dbReference type="PATRIC" id="fig|1218508.4.peg.1228"/>
<dbReference type="HOGENOM" id="CLU_066607_4_0_9"/>
<dbReference type="OrthoDB" id="5421057at2"/>
<organism evidence="10 11">
    <name type="scientific">Bombilactobacillus mellis</name>
    <dbReference type="NCBI Taxonomy" id="1218508"/>
    <lineage>
        <taxon>Bacteria</taxon>
        <taxon>Bacillati</taxon>
        <taxon>Bacillota</taxon>
        <taxon>Bacilli</taxon>
        <taxon>Lactobacillales</taxon>
        <taxon>Lactobacillaceae</taxon>
        <taxon>Bombilactobacillus</taxon>
    </lineage>
</organism>
<comment type="similarity">
    <text evidence="3 6">Belongs to the RecX family.</text>
</comment>
<comment type="function">
    <text evidence="1 6">Modulates RecA activity.</text>
</comment>
<feature type="domain" description="RecX second three-helical" evidence="7">
    <location>
        <begin position="107"/>
        <end position="148"/>
    </location>
</feature>
<dbReference type="Pfam" id="PF21981">
    <property type="entry name" value="RecX_HTH3"/>
    <property type="match status" value="1"/>
</dbReference>
<evidence type="ECO:0000259" key="9">
    <source>
        <dbReference type="Pfam" id="PF21982"/>
    </source>
</evidence>
<evidence type="ECO:0000256" key="3">
    <source>
        <dbReference type="ARBA" id="ARBA00009695"/>
    </source>
</evidence>
<dbReference type="InterPro" id="IPR053926">
    <property type="entry name" value="RecX_HTH_1st"/>
</dbReference>
<evidence type="ECO:0000256" key="1">
    <source>
        <dbReference type="ARBA" id="ARBA00003529"/>
    </source>
</evidence>